<protein>
    <submittedName>
        <fullName evidence="1">(northern house mosquito) hypothetical protein</fullName>
    </submittedName>
</protein>
<reference evidence="1" key="1">
    <citation type="submission" date="2021-05" db="EMBL/GenBank/DDBJ databases">
        <authorList>
            <person name="Alioto T."/>
            <person name="Alioto T."/>
            <person name="Gomez Garrido J."/>
        </authorList>
    </citation>
    <scope>NUCLEOTIDE SEQUENCE</scope>
</reference>
<organism evidence="1">
    <name type="scientific">Culex pipiens</name>
    <name type="common">House mosquito</name>
    <dbReference type="NCBI Taxonomy" id="7175"/>
    <lineage>
        <taxon>Eukaryota</taxon>
        <taxon>Metazoa</taxon>
        <taxon>Ecdysozoa</taxon>
        <taxon>Arthropoda</taxon>
        <taxon>Hexapoda</taxon>
        <taxon>Insecta</taxon>
        <taxon>Pterygota</taxon>
        <taxon>Neoptera</taxon>
        <taxon>Endopterygota</taxon>
        <taxon>Diptera</taxon>
        <taxon>Nematocera</taxon>
        <taxon>Culicoidea</taxon>
        <taxon>Culicidae</taxon>
        <taxon>Culicinae</taxon>
        <taxon>Culicini</taxon>
        <taxon>Culex</taxon>
        <taxon>Culex</taxon>
    </lineage>
</organism>
<dbReference type="AlphaFoldDB" id="A0A8D8B9V1"/>
<dbReference type="EMBL" id="HBUE01062914">
    <property type="protein sequence ID" value="CAG6469402.1"/>
    <property type="molecule type" value="Transcribed_RNA"/>
</dbReference>
<evidence type="ECO:0000313" key="1">
    <source>
        <dbReference type="EMBL" id="CAG6469402.1"/>
    </source>
</evidence>
<name>A0A8D8B9V1_CULPI</name>
<sequence>MRSLPGSLRFRETNISKRQWLRRRLYRKSSQNALPLSPNPIRSLTPSFQIMVLAEASMSQTSTKPEFDSLYSIPEPQVVEEFKRVVEETVVEQIEEKPINC</sequence>
<proteinExistence type="predicted"/>
<accession>A0A8D8B9V1</accession>
<dbReference type="EMBL" id="HBUE01062913">
    <property type="protein sequence ID" value="CAG6469401.1"/>
    <property type="molecule type" value="Transcribed_RNA"/>
</dbReference>